<comment type="similarity">
    <text evidence="1">Belongs to the acetyltransferase family.</text>
</comment>
<reference evidence="5" key="1">
    <citation type="submission" date="2021-01" db="EMBL/GenBank/DDBJ databases">
        <title>Whole genome shotgun sequence of Actinoplanes tereljensis NBRC 105297.</title>
        <authorList>
            <person name="Komaki H."/>
            <person name="Tamura T."/>
        </authorList>
    </citation>
    <scope>NUCLEOTIDE SEQUENCE</scope>
    <source>
        <strain evidence="5">NBRC 105297</strain>
    </source>
</reference>
<evidence type="ECO:0000313" key="6">
    <source>
        <dbReference type="Proteomes" id="UP000623608"/>
    </source>
</evidence>
<gene>
    <name evidence="5" type="ORF">Ate02nite_74060</name>
</gene>
<proteinExistence type="inferred from homology"/>
<dbReference type="InterPro" id="IPR000182">
    <property type="entry name" value="GNAT_dom"/>
</dbReference>
<dbReference type="FunFam" id="3.40.630.30:FF:000064">
    <property type="entry name" value="GNAT family acetyltransferase"/>
    <property type="match status" value="1"/>
</dbReference>
<dbReference type="AlphaFoldDB" id="A0A919NT26"/>
<dbReference type="InterPro" id="IPR051016">
    <property type="entry name" value="Diverse_Substrate_AcTransf"/>
</dbReference>
<dbReference type="RefSeq" id="WP_239147974.1">
    <property type="nucleotide sequence ID" value="NZ_BOMY01000047.1"/>
</dbReference>
<keyword evidence="3" id="KW-0012">Acyltransferase</keyword>
<dbReference type="PROSITE" id="PS51186">
    <property type="entry name" value="GNAT"/>
    <property type="match status" value="1"/>
</dbReference>
<keyword evidence="2" id="KW-0808">Transferase</keyword>
<comment type="caution">
    <text evidence="5">The sequence shown here is derived from an EMBL/GenBank/DDBJ whole genome shotgun (WGS) entry which is preliminary data.</text>
</comment>
<evidence type="ECO:0000313" key="5">
    <source>
        <dbReference type="EMBL" id="GIF24676.1"/>
    </source>
</evidence>
<name>A0A919NT26_9ACTN</name>
<evidence type="ECO:0000256" key="3">
    <source>
        <dbReference type="ARBA" id="ARBA00023315"/>
    </source>
</evidence>
<dbReference type="SUPFAM" id="SSF55729">
    <property type="entry name" value="Acyl-CoA N-acyltransferases (Nat)"/>
    <property type="match status" value="1"/>
</dbReference>
<dbReference type="EMBL" id="BOMY01000047">
    <property type="protein sequence ID" value="GIF24676.1"/>
    <property type="molecule type" value="Genomic_DNA"/>
</dbReference>
<dbReference type="Pfam" id="PF00583">
    <property type="entry name" value="Acetyltransf_1"/>
    <property type="match status" value="1"/>
</dbReference>
<dbReference type="GO" id="GO:0008080">
    <property type="term" value="F:N-acetyltransferase activity"/>
    <property type="evidence" value="ECO:0007669"/>
    <property type="project" value="UniProtKB-ARBA"/>
</dbReference>
<feature type="domain" description="N-acetyltransferase" evidence="4">
    <location>
        <begin position="5"/>
        <end position="159"/>
    </location>
</feature>
<evidence type="ECO:0000259" key="4">
    <source>
        <dbReference type="PROSITE" id="PS51186"/>
    </source>
</evidence>
<keyword evidence="6" id="KW-1185">Reference proteome</keyword>
<dbReference type="PANTHER" id="PTHR10545">
    <property type="entry name" value="DIAMINE N-ACETYLTRANSFERASE"/>
    <property type="match status" value="1"/>
</dbReference>
<dbReference type="InterPro" id="IPR016181">
    <property type="entry name" value="Acyl_CoA_acyltransferase"/>
</dbReference>
<protein>
    <submittedName>
        <fullName evidence="5">N-acetyltransferase</fullName>
    </submittedName>
</protein>
<dbReference type="Proteomes" id="UP000623608">
    <property type="component" value="Unassembled WGS sequence"/>
</dbReference>
<evidence type="ECO:0000256" key="2">
    <source>
        <dbReference type="ARBA" id="ARBA00022679"/>
    </source>
</evidence>
<dbReference type="PANTHER" id="PTHR10545:SF29">
    <property type="entry name" value="GH14572P-RELATED"/>
    <property type="match status" value="1"/>
</dbReference>
<accession>A0A919NT26</accession>
<evidence type="ECO:0000256" key="1">
    <source>
        <dbReference type="ARBA" id="ARBA00008694"/>
    </source>
</evidence>
<dbReference type="Gene3D" id="3.40.630.30">
    <property type="match status" value="1"/>
</dbReference>
<organism evidence="5 6">
    <name type="scientific">Paractinoplanes tereljensis</name>
    <dbReference type="NCBI Taxonomy" id="571912"/>
    <lineage>
        <taxon>Bacteria</taxon>
        <taxon>Bacillati</taxon>
        <taxon>Actinomycetota</taxon>
        <taxon>Actinomycetes</taxon>
        <taxon>Micromonosporales</taxon>
        <taxon>Micromonosporaceae</taxon>
        <taxon>Paractinoplanes</taxon>
    </lineage>
</organism>
<sequence length="169" mass="18483">MSFTATVRPVRPQDVPAVVAMVHELADFERAADQCHLTTEQLEGVLFAEPTVFGHVAVDPADRPIGFALWFLKFSTWTGTSAIHLEDVYVRPESRGAGAGGALLAALAEICVQRGYHRLEWVMLDWNPAAEFYAAIGAEVTADWVPYRLSGDALHRLAERASPPAPVSR</sequence>